<evidence type="ECO:0000256" key="1">
    <source>
        <dbReference type="ARBA" id="ARBA00022679"/>
    </source>
</evidence>
<feature type="binding site" evidence="6">
    <location>
        <position position="60"/>
    </location>
    <ligand>
        <name>NAD(+)</name>
        <dbReference type="ChEBI" id="CHEBI:57540"/>
    </ligand>
</feature>
<keyword evidence="6" id="KW-0963">Cytoplasm</keyword>
<keyword evidence="8" id="KW-1185">Reference proteome</keyword>
<keyword evidence="6" id="KW-0547">Nucleotide-binding</keyword>
<dbReference type="PANTHER" id="PTHR20275:SF0">
    <property type="entry name" value="NAD KINASE"/>
    <property type="match status" value="1"/>
</dbReference>
<comment type="catalytic activity">
    <reaction evidence="5 6">
        <text>NAD(+) + ATP = ADP + NADP(+) + H(+)</text>
        <dbReference type="Rhea" id="RHEA:18629"/>
        <dbReference type="ChEBI" id="CHEBI:15378"/>
        <dbReference type="ChEBI" id="CHEBI:30616"/>
        <dbReference type="ChEBI" id="CHEBI:57540"/>
        <dbReference type="ChEBI" id="CHEBI:58349"/>
        <dbReference type="ChEBI" id="CHEBI:456216"/>
        <dbReference type="EC" id="2.7.1.23"/>
    </reaction>
</comment>
<comment type="caution">
    <text evidence="6">Lacks conserved residue(s) required for the propagation of feature annotation.</text>
</comment>
<feature type="binding site" evidence="6">
    <location>
        <begin position="55"/>
        <end position="56"/>
    </location>
    <ligand>
        <name>NAD(+)</name>
        <dbReference type="ChEBI" id="CHEBI:57540"/>
    </ligand>
</feature>
<organism evidence="7 8">
    <name type="scientific">Desulfofustis limnaeus</name>
    <dbReference type="NCBI Taxonomy" id="2740163"/>
    <lineage>
        <taxon>Bacteria</taxon>
        <taxon>Pseudomonadati</taxon>
        <taxon>Thermodesulfobacteriota</taxon>
        <taxon>Desulfobulbia</taxon>
        <taxon>Desulfobulbales</taxon>
        <taxon>Desulfocapsaceae</taxon>
        <taxon>Desulfofustis</taxon>
    </lineage>
</organism>
<reference evidence="7 8" key="1">
    <citation type="submission" date="2022-01" db="EMBL/GenBank/DDBJ databases">
        <title>Desulfofustis limnae sp. nov., a novel mesophilic sulfate-reducing bacterium isolated from marsh soil.</title>
        <authorList>
            <person name="Watanabe M."/>
            <person name="Takahashi A."/>
            <person name="Kojima H."/>
            <person name="Fukui M."/>
        </authorList>
    </citation>
    <scope>NUCLEOTIDE SEQUENCE [LARGE SCALE GENOMIC DNA]</scope>
    <source>
        <strain evidence="7 8">PPLL</strain>
    </source>
</reference>
<dbReference type="EC" id="2.7.1.23" evidence="6"/>
<dbReference type="SUPFAM" id="SSF111331">
    <property type="entry name" value="NAD kinase/diacylglycerol kinase-like"/>
    <property type="match status" value="1"/>
</dbReference>
<dbReference type="InterPro" id="IPR016064">
    <property type="entry name" value="NAD/diacylglycerol_kinase_sf"/>
</dbReference>
<feature type="binding site" evidence="6">
    <location>
        <position position="231"/>
    </location>
    <ligand>
        <name>NAD(+)</name>
        <dbReference type="ChEBI" id="CHEBI:57540"/>
    </ligand>
</feature>
<dbReference type="Pfam" id="PF01513">
    <property type="entry name" value="NAD_kinase"/>
    <property type="match status" value="1"/>
</dbReference>
<dbReference type="Gene3D" id="2.60.200.30">
    <property type="entry name" value="Probable inorganic polyphosphate/atp-NAD kinase, domain 2"/>
    <property type="match status" value="1"/>
</dbReference>
<evidence type="ECO:0000256" key="2">
    <source>
        <dbReference type="ARBA" id="ARBA00022777"/>
    </source>
</evidence>
<evidence type="ECO:0000313" key="8">
    <source>
        <dbReference type="Proteomes" id="UP000830055"/>
    </source>
</evidence>
<dbReference type="Pfam" id="PF20143">
    <property type="entry name" value="NAD_kinase_C"/>
    <property type="match status" value="1"/>
</dbReference>
<keyword evidence="3 6" id="KW-0521">NADP</keyword>
<comment type="function">
    <text evidence="6">Involved in the regulation of the intracellular balance of NAD and NADP, and is a key enzyme in the biosynthesis of NADP. Catalyzes specifically the phosphorylation on 2'-hydroxyl of the adenosine moiety of NAD to yield NADP.</text>
</comment>
<feature type="binding site" evidence="6">
    <location>
        <begin position="170"/>
        <end position="175"/>
    </location>
    <ligand>
        <name>NAD(+)</name>
        <dbReference type="ChEBI" id="CHEBI:57540"/>
    </ligand>
</feature>
<keyword evidence="4 6" id="KW-0520">NAD</keyword>
<feature type="binding site" evidence="6">
    <location>
        <position position="159"/>
    </location>
    <ligand>
        <name>NAD(+)</name>
        <dbReference type="ChEBI" id="CHEBI:57540"/>
    </ligand>
</feature>
<proteinExistence type="inferred from homology"/>
<accession>A0ABM7W845</accession>
<evidence type="ECO:0000256" key="5">
    <source>
        <dbReference type="ARBA" id="ARBA00047925"/>
    </source>
</evidence>
<comment type="subcellular location">
    <subcellularLocation>
        <location evidence="6">Cytoplasm</location>
    </subcellularLocation>
</comment>
<keyword evidence="2 6" id="KW-0418">Kinase</keyword>
<feature type="binding site" evidence="6">
    <location>
        <position position="140"/>
    </location>
    <ligand>
        <name>NAD(+)</name>
        <dbReference type="ChEBI" id="CHEBI:57540"/>
    </ligand>
</feature>
<dbReference type="Proteomes" id="UP000830055">
    <property type="component" value="Chromosome"/>
</dbReference>
<evidence type="ECO:0000256" key="6">
    <source>
        <dbReference type="HAMAP-Rule" id="MF_00361"/>
    </source>
</evidence>
<dbReference type="PANTHER" id="PTHR20275">
    <property type="entry name" value="NAD KINASE"/>
    <property type="match status" value="1"/>
</dbReference>
<dbReference type="HAMAP" id="MF_00361">
    <property type="entry name" value="NAD_kinase"/>
    <property type="match status" value="1"/>
</dbReference>
<keyword evidence="6" id="KW-0067">ATP-binding</keyword>
<evidence type="ECO:0000256" key="4">
    <source>
        <dbReference type="ARBA" id="ARBA00023027"/>
    </source>
</evidence>
<comment type="similarity">
    <text evidence="6">Belongs to the NAD kinase family.</text>
</comment>
<feature type="binding site" evidence="6">
    <location>
        <begin position="129"/>
        <end position="130"/>
    </location>
    <ligand>
        <name>NAD(+)</name>
        <dbReference type="ChEBI" id="CHEBI:57540"/>
    </ligand>
</feature>
<evidence type="ECO:0000256" key="3">
    <source>
        <dbReference type="ARBA" id="ARBA00022857"/>
    </source>
</evidence>
<dbReference type="GO" id="GO:0016301">
    <property type="term" value="F:kinase activity"/>
    <property type="evidence" value="ECO:0007669"/>
    <property type="project" value="UniProtKB-KW"/>
</dbReference>
<dbReference type="InterPro" id="IPR002504">
    <property type="entry name" value="NADK"/>
</dbReference>
<protein>
    <recommendedName>
        <fullName evidence="6">NAD kinase</fullName>
        <ecNumber evidence="6">2.7.1.23</ecNumber>
    </recommendedName>
    <alternativeName>
        <fullName evidence="6">ATP-dependent NAD kinase</fullName>
    </alternativeName>
</protein>
<feature type="active site" description="Proton acceptor" evidence="6">
    <location>
        <position position="55"/>
    </location>
</feature>
<dbReference type="InterPro" id="IPR017438">
    <property type="entry name" value="ATP-NAD_kinase_N"/>
</dbReference>
<dbReference type="Gene3D" id="3.40.50.10330">
    <property type="entry name" value="Probable inorganic polyphosphate/atp-NAD kinase, domain 1"/>
    <property type="match status" value="1"/>
</dbReference>
<name>A0ABM7W845_9BACT</name>
<dbReference type="RefSeq" id="WP_284154107.1">
    <property type="nucleotide sequence ID" value="NZ_AP025516.1"/>
</dbReference>
<evidence type="ECO:0000313" key="7">
    <source>
        <dbReference type="EMBL" id="BDD87064.1"/>
    </source>
</evidence>
<dbReference type="InterPro" id="IPR017437">
    <property type="entry name" value="ATP-NAD_kinase_PpnK-typ_C"/>
</dbReference>
<comment type="cofactor">
    <cofactor evidence="6">
        <name>a divalent metal cation</name>
        <dbReference type="ChEBI" id="CHEBI:60240"/>
    </cofactor>
</comment>
<gene>
    <name evidence="6 7" type="primary">nadK</name>
    <name evidence="7" type="ORF">DPPLL_14290</name>
</gene>
<sequence>MNKQIQQVGIITKKDAPEAADYAAHLRRWLQDRAIETRLDEIRPHLDLLIILGGDGTLLHVAEKAARLDIPVIGVNLGNLGFLTELTRSESESALEEIIAGSIIMERRMMIKARLLRNGRHDEYRHALNDIVVTKNATDRLLYLTTNANGDTITTYQADGLVFSTPTGSTAYNLSAGGPLVHPELQAVLVTPICPFMLSSRPVIVPPDVVLTSEFVSHEHHSRAKVIVDGQRIWDMQPGDILEVRQSEHFLQLISSTRRDYFTILRNKLKWGSA</sequence>
<dbReference type="EMBL" id="AP025516">
    <property type="protein sequence ID" value="BDD87064.1"/>
    <property type="molecule type" value="Genomic_DNA"/>
</dbReference>
<keyword evidence="1 6" id="KW-0808">Transferase</keyword>